<dbReference type="EMBL" id="JABBGH010000001">
    <property type="protein sequence ID" value="NML64033.1"/>
    <property type="molecule type" value="Genomic_DNA"/>
</dbReference>
<feature type="domain" description="Quercetin 2,3-dioxygenase C-terminal cupin" evidence="1">
    <location>
        <begin position="162"/>
        <end position="230"/>
    </location>
</feature>
<name>A0A7Y0FKT6_9BACT</name>
<comment type="caution">
    <text evidence="2">The sequence shown here is derived from an EMBL/GenBank/DDBJ whole genome shotgun (WGS) entry which is preliminary data.</text>
</comment>
<keyword evidence="3" id="KW-1185">Reference proteome</keyword>
<dbReference type="InterPro" id="IPR011051">
    <property type="entry name" value="RmlC_Cupin_sf"/>
</dbReference>
<dbReference type="InterPro" id="IPR014710">
    <property type="entry name" value="RmlC-like_jellyroll"/>
</dbReference>
<gene>
    <name evidence="2" type="ORF">HHL22_02330</name>
</gene>
<dbReference type="InterPro" id="IPR041602">
    <property type="entry name" value="Quercetinase_C"/>
</dbReference>
<dbReference type="Proteomes" id="UP000559626">
    <property type="component" value="Unassembled WGS sequence"/>
</dbReference>
<evidence type="ECO:0000259" key="1">
    <source>
        <dbReference type="Pfam" id="PF17954"/>
    </source>
</evidence>
<organism evidence="2 3">
    <name type="scientific">Hymenobacter polaris</name>
    <dbReference type="NCBI Taxonomy" id="2682546"/>
    <lineage>
        <taxon>Bacteria</taxon>
        <taxon>Pseudomonadati</taxon>
        <taxon>Bacteroidota</taxon>
        <taxon>Cytophagia</taxon>
        <taxon>Cytophagales</taxon>
        <taxon>Hymenobacteraceae</taxon>
        <taxon>Hymenobacter</taxon>
    </lineage>
</organism>
<proteinExistence type="predicted"/>
<accession>A0A7Y0FKT6</accession>
<sequence length="232" mass="24425">MPAPFPSARIYLADQRGRLVTAQQQRLSTLNFGAYEAEGRAAFGRLRAFNEESLAPGQAIALPVAEATLLVLLPITGAVGYRVPAGPAGTADVEQVLVLPLPAGSTVHLHNPYDDAVITFLHLWLAPAAVPAAARTFTYSFGQLNNQLAKLVPLGGALPAGLHLGCFQGRCEAEYTTQPGGNQLFAFVLAGAFELQNRLLHAGDGLGLTHCAQVELEALSNNALVLLLELAP</sequence>
<dbReference type="SUPFAM" id="SSF51182">
    <property type="entry name" value="RmlC-like cupins"/>
    <property type="match status" value="1"/>
</dbReference>
<dbReference type="Pfam" id="PF17954">
    <property type="entry name" value="Pirin_C_2"/>
    <property type="match status" value="1"/>
</dbReference>
<dbReference type="Gene3D" id="2.60.120.10">
    <property type="entry name" value="Jelly Rolls"/>
    <property type="match status" value="2"/>
</dbReference>
<dbReference type="AlphaFoldDB" id="A0A7Y0FKT6"/>
<reference evidence="2 3" key="1">
    <citation type="submission" date="2020-04" db="EMBL/GenBank/DDBJ databases">
        <title>Hymenobacter polaris sp. nov., isolated from Arctic soil.</title>
        <authorList>
            <person name="Dahal R.H."/>
        </authorList>
    </citation>
    <scope>NUCLEOTIDE SEQUENCE [LARGE SCALE GENOMIC DNA]</scope>
    <source>
        <strain evidence="2 3">RP-2-7</strain>
    </source>
</reference>
<protein>
    <recommendedName>
        <fullName evidence="1">Quercetin 2,3-dioxygenase C-terminal cupin domain-containing protein</fullName>
    </recommendedName>
</protein>
<evidence type="ECO:0000313" key="3">
    <source>
        <dbReference type="Proteomes" id="UP000559626"/>
    </source>
</evidence>
<dbReference type="RefSeq" id="WP_169529360.1">
    <property type="nucleotide sequence ID" value="NZ_JABBGH010000001.1"/>
</dbReference>
<evidence type="ECO:0000313" key="2">
    <source>
        <dbReference type="EMBL" id="NML64033.1"/>
    </source>
</evidence>